<sequence>MQAISQAYDLFPVDDFYDLNRLNLNFLKSSKTNKKSVKMNTIQMFLNKFGLVFTVIRGHLC</sequence>
<accession>A0ABU1TCC9</accession>
<reference evidence="1 2" key="1">
    <citation type="submission" date="2023-07" db="EMBL/GenBank/DDBJ databases">
        <title>Sorghum-associated microbial communities from plants grown in Nebraska, USA.</title>
        <authorList>
            <person name="Schachtman D."/>
        </authorList>
    </citation>
    <scope>NUCLEOTIDE SEQUENCE [LARGE SCALE GENOMIC DNA]</scope>
    <source>
        <strain evidence="1 2">3262</strain>
    </source>
</reference>
<keyword evidence="2" id="KW-1185">Reference proteome</keyword>
<organism evidence="1 2">
    <name type="scientific">Mucilaginibacter pocheonensis</name>
    <dbReference type="NCBI Taxonomy" id="398050"/>
    <lineage>
        <taxon>Bacteria</taxon>
        <taxon>Pseudomonadati</taxon>
        <taxon>Bacteroidota</taxon>
        <taxon>Sphingobacteriia</taxon>
        <taxon>Sphingobacteriales</taxon>
        <taxon>Sphingobacteriaceae</taxon>
        <taxon>Mucilaginibacter</taxon>
    </lineage>
</organism>
<evidence type="ECO:0000313" key="2">
    <source>
        <dbReference type="Proteomes" id="UP001247620"/>
    </source>
</evidence>
<evidence type="ECO:0000313" key="1">
    <source>
        <dbReference type="EMBL" id="MDR6943062.1"/>
    </source>
</evidence>
<comment type="caution">
    <text evidence="1">The sequence shown here is derived from an EMBL/GenBank/DDBJ whole genome shotgun (WGS) entry which is preliminary data.</text>
</comment>
<proteinExistence type="predicted"/>
<dbReference type="EMBL" id="JAVDUU010000003">
    <property type="protein sequence ID" value="MDR6943062.1"/>
    <property type="molecule type" value="Genomic_DNA"/>
</dbReference>
<dbReference type="Proteomes" id="UP001247620">
    <property type="component" value="Unassembled WGS sequence"/>
</dbReference>
<protein>
    <submittedName>
        <fullName evidence="1">Uncharacterized protein</fullName>
    </submittedName>
</protein>
<name>A0ABU1TCC9_9SPHI</name>
<gene>
    <name evidence="1" type="ORF">J2W55_002915</name>
</gene>